<accession>A0A2V2VIP2</accession>
<protein>
    <submittedName>
        <fullName evidence="1">Putative Mitochondrial SSU ribosomal protein</fullName>
    </submittedName>
</protein>
<evidence type="ECO:0000313" key="1">
    <source>
        <dbReference type="EMBL" id="PWU96250.1"/>
    </source>
</evidence>
<name>A0A2V2VIP2_TRYCR</name>
<reference evidence="1 2" key="1">
    <citation type="journal article" date="2018" name="Microb. Genom.">
        <title>Expanding an expanded genome: long-read sequencing of Trypanosoma cruzi.</title>
        <authorList>
            <person name="Berna L."/>
            <person name="Rodriguez M."/>
            <person name="Chiribao M.L."/>
            <person name="Parodi-Talice A."/>
            <person name="Pita S."/>
            <person name="Rijo G."/>
            <person name="Alvarez-Valin F."/>
            <person name="Robello C."/>
        </authorList>
    </citation>
    <scope>NUCLEOTIDE SEQUENCE [LARGE SCALE GENOMIC DNA]</scope>
    <source>
        <strain evidence="1 2">Dm28c</strain>
    </source>
</reference>
<dbReference type="VEuPathDB" id="TriTrypDB:ECC02_003637"/>
<dbReference type="VEuPathDB" id="TriTrypDB:TcG_01670"/>
<organism evidence="1 2">
    <name type="scientific">Trypanosoma cruzi</name>
    <dbReference type="NCBI Taxonomy" id="5693"/>
    <lineage>
        <taxon>Eukaryota</taxon>
        <taxon>Discoba</taxon>
        <taxon>Euglenozoa</taxon>
        <taxon>Kinetoplastea</taxon>
        <taxon>Metakinetoplastina</taxon>
        <taxon>Trypanosomatida</taxon>
        <taxon>Trypanosomatidae</taxon>
        <taxon>Trypanosoma</taxon>
        <taxon>Schizotrypanum</taxon>
    </lineage>
</organism>
<dbReference type="GO" id="GO:0005840">
    <property type="term" value="C:ribosome"/>
    <property type="evidence" value="ECO:0007669"/>
    <property type="project" value="UniProtKB-KW"/>
</dbReference>
<dbReference type="VEuPathDB" id="TriTrypDB:TcCL_NonESM01336"/>
<keyword evidence="1" id="KW-0687">Ribonucleoprotein</keyword>
<evidence type="ECO:0000313" key="2">
    <source>
        <dbReference type="Proteomes" id="UP000246121"/>
    </source>
</evidence>
<dbReference type="VEuPathDB" id="TriTrypDB:TCSYLVIO_005454"/>
<dbReference type="EMBL" id="PRFA01000019">
    <property type="protein sequence ID" value="PWU96250.1"/>
    <property type="molecule type" value="Genomic_DNA"/>
</dbReference>
<dbReference type="VEuPathDB" id="TriTrypDB:TcCLB.503703.70"/>
<dbReference type="AlphaFoldDB" id="A0A2V2VIP2"/>
<dbReference type="VEuPathDB" id="TriTrypDB:Tc_MARK_4113"/>
<dbReference type="VEuPathDB" id="TriTrypDB:C3747_9g272"/>
<gene>
    <name evidence="1" type="ORF">C4B63_19g249</name>
</gene>
<keyword evidence="1" id="KW-0689">Ribosomal protein</keyword>
<sequence>MLFIFIRLSYVPQTGLAAMAQRFRRRIGPIGVESFQFNIPTEVGFVEHYNNLEYKRYDWQGWYQRMVDVHNRNISLRCRVSDLKRLDSNGVPFVDMQTERRLLILAEGRVGMGVLMLDSDKYEDQKDNMTFGSIKLSELLSDARKAQLGEEYWPSVEMKVRKPSGQSRAHYSLIDYDRIEKKSRELYEKYRDAKKKSLFVTPMDLWLEVRGMQVRKASEGADADGYTVDILQDALSSEDKRKTKPSV</sequence>
<comment type="caution">
    <text evidence="1">The sequence shown here is derived from an EMBL/GenBank/DDBJ whole genome shotgun (WGS) entry which is preliminary data.</text>
</comment>
<dbReference type="VEuPathDB" id="TriTrypDB:BCY84_03137"/>
<dbReference type="VEuPathDB" id="TriTrypDB:C4B63_19g249"/>
<dbReference type="VEuPathDB" id="TriTrypDB:TcCLB.511445.130"/>
<dbReference type="VEuPathDB" id="TriTrypDB:TcBrA4_0057040"/>
<dbReference type="Proteomes" id="UP000246121">
    <property type="component" value="Unassembled WGS sequence"/>
</dbReference>
<dbReference type="VEuPathDB" id="TriTrypDB:TcYC6_0074440"/>
<dbReference type="VEuPathDB" id="TriTrypDB:TCDM_07626"/>
<proteinExistence type="predicted"/>